<dbReference type="Proteomes" id="UP000248714">
    <property type="component" value="Unassembled WGS sequence"/>
</dbReference>
<keyword evidence="7" id="KW-1185">Reference proteome</keyword>
<dbReference type="InterPro" id="IPR035906">
    <property type="entry name" value="MetI-like_sf"/>
</dbReference>
<evidence type="ECO:0008006" key="8">
    <source>
        <dbReference type="Google" id="ProtNLM"/>
    </source>
</evidence>
<keyword evidence="4 5" id="KW-0472">Membrane</keyword>
<evidence type="ECO:0000313" key="7">
    <source>
        <dbReference type="Proteomes" id="UP000248714"/>
    </source>
</evidence>
<comment type="caution">
    <text evidence="6">The sequence shown here is derived from an EMBL/GenBank/DDBJ whole genome shotgun (WGS) entry which is preliminary data.</text>
</comment>
<accession>A0ABX9EAL5</accession>
<feature type="transmembrane region" description="Helical" evidence="5">
    <location>
        <begin position="12"/>
        <end position="29"/>
    </location>
</feature>
<keyword evidence="3 5" id="KW-1133">Transmembrane helix</keyword>
<keyword evidence="2 5" id="KW-0812">Transmembrane</keyword>
<evidence type="ECO:0000256" key="3">
    <source>
        <dbReference type="ARBA" id="ARBA00022989"/>
    </source>
</evidence>
<proteinExistence type="predicted"/>
<evidence type="ECO:0000313" key="6">
    <source>
        <dbReference type="EMBL" id="RAS67212.1"/>
    </source>
</evidence>
<protein>
    <recommendedName>
        <fullName evidence="8">Multiple sugar transport system permease protein</fullName>
    </recommendedName>
</protein>
<evidence type="ECO:0000256" key="1">
    <source>
        <dbReference type="ARBA" id="ARBA00004141"/>
    </source>
</evidence>
<organism evidence="6 7">
    <name type="scientific">Lentzea atacamensis</name>
    <dbReference type="NCBI Taxonomy" id="531938"/>
    <lineage>
        <taxon>Bacteria</taxon>
        <taxon>Bacillati</taxon>
        <taxon>Actinomycetota</taxon>
        <taxon>Actinomycetes</taxon>
        <taxon>Pseudonocardiales</taxon>
        <taxon>Pseudonocardiaceae</taxon>
        <taxon>Lentzea</taxon>
    </lineage>
</organism>
<dbReference type="EMBL" id="QLTT01000003">
    <property type="protein sequence ID" value="RAS67212.1"/>
    <property type="molecule type" value="Genomic_DNA"/>
</dbReference>
<dbReference type="RefSeq" id="WP_233442150.1">
    <property type="nucleotide sequence ID" value="NZ_QLTT01000003.1"/>
</dbReference>
<reference evidence="6 7" key="1">
    <citation type="submission" date="2018-06" db="EMBL/GenBank/DDBJ databases">
        <title>Genomic Encyclopedia of Type Strains, Phase IV (KMG-IV): sequencing the most valuable type-strain genomes for metagenomic binning, comparative biology and taxonomic classification.</title>
        <authorList>
            <person name="Goeker M."/>
        </authorList>
    </citation>
    <scope>NUCLEOTIDE SEQUENCE [LARGE SCALE GENOMIC DNA]</scope>
    <source>
        <strain evidence="6 7">DSM 45479</strain>
    </source>
</reference>
<name>A0ABX9EAL5_9PSEU</name>
<evidence type="ECO:0000256" key="5">
    <source>
        <dbReference type="SAM" id="Phobius"/>
    </source>
</evidence>
<sequence>MIFGDVVPQGQLAAASLLVSIPVVVMYGFGQRFLTEGLTAGAVKG</sequence>
<gene>
    <name evidence="6" type="ORF">C8D87_103551</name>
</gene>
<comment type="subcellular location">
    <subcellularLocation>
        <location evidence="1">Membrane</location>
        <topology evidence="1">Multi-pass membrane protein</topology>
    </subcellularLocation>
</comment>
<evidence type="ECO:0000256" key="4">
    <source>
        <dbReference type="ARBA" id="ARBA00023136"/>
    </source>
</evidence>
<dbReference type="SUPFAM" id="SSF161098">
    <property type="entry name" value="MetI-like"/>
    <property type="match status" value="1"/>
</dbReference>
<evidence type="ECO:0000256" key="2">
    <source>
        <dbReference type="ARBA" id="ARBA00022692"/>
    </source>
</evidence>